<evidence type="ECO:0000313" key="2">
    <source>
        <dbReference type="Proteomes" id="UP000567179"/>
    </source>
</evidence>
<protein>
    <recommendedName>
        <fullName evidence="3">F-box domain-containing protein</fullName>
    </recommendedName>
</protein>
<organism evidence="1 2">
    <name type="scientific">Psilocybe cf. subviscida</name>
    <dbReference type="NCBI Taxonomy" id="2480587"/>
    <lineage>
        <taxon>Eukaryota</taxon>
        <taxon>Fungi</taxon>
        <taxon>Dikarya</taxon>
        <taxon>Basidiomycota</taxon>
        <taxon>Agaricomycotina</taxon>
        <taxon>Agaricomycetes</taxon>
        <taxon>Agaricomycetidae</taxon>
        <taxon>Agaricales</taxon>
        <taxon>Agaricineae</taxon>
        <taxon>Strophariaceae</taxon>
        <taxon>Psilocybe</taxon>
    </lineage>
</organism>
<reference evidence="1 2" key="1">
    <citation type="journal article" date="2020" name="ISME J.">
        <title>Uncovering the hidden diversity of litter-decomposition mechanisms in mushroom-forming fungi.</title>
        <authorList>
            <person name="Floudas D."/>
            <person name="Bentzer J."/>
            <person name="Ahren D."/>
            <person name="Johansson T."/>
            <person name="Persson P."/>
            <person name="Tunlid A."/>
        </authorList>
    </citation>
    <scope>NUCLEOTIDE SEQUENCE [LARGE SCALE GENOMIC DNA]</scope>
    <source>
        <strain evidence="1 2">CBS 101986</strain>
    </source>
</reference>
<gene>
    <name evidence="1" type="ORF">D9619_010944</name>
</gene>
<sequence length="410" mass="46438">MFPHIPTELYEAIIDQADLSTLKNCALVCRALRPRCQKILFSRITLDSPPDSRYPKSELFCDIISRYPHLSLYVEALEITELDQLPWIAADNFLGQILPELLHLKELAIVGRVSQWGRLNFEALADNFIAAILSTCRSPQLTTLKFTNTRSIPLHMLRQASALKSLTLRYCSLGYGSNGVVDDTVTPILRSLFLVQWRSAGEWIYFVQWIKHGNLDITQLATLELDITALNQPLLPQIEQGLAELKWFIKQCSSTVESFELFCPVSAVMWASYDLLDLATMPRLRTLVLYGPVWGRETPDNTALQWHIDTLRKIPSRHHFDSISLLYNIEDDISIESSGFANDTNWSGLIAVMQSLHERTLALNLTFHVNNSRGPYVHDLLQERLAALGQLGILSIEQTMITTDLVLFGA</sequence>
<accession>A0A8H5B8R1</accession>
<evidence type="ECO:0000313" key="1">
    <source>
        <dbReference type="EMBL" id="KAF5318874.1"/>
    </source>
</evidence>
<keyword evidence="2" id="KW-1185">Reference proteome</keyword>
<name>A0A8H5B8R1_9AGAR</name>
<comment type="caution">
    <text evidence="1">The sequence shown here is derived from an EMBL/GenBank/DDBJ whole genome shotgun (WGS) entry which is preliminary data.</text>
</comment>
<dbReference type="Proteomes" id="UP000567179">
    <property type="component" value="Unassembled WGS sequence"/>
</dbReference>
<evidence type="ECO:0008006" key="3">
    <source>
        <dbReference type="Google" id="ProtNLM"/>
    </source>
</evidence>
<dbReference type="OrthoDB" id="3069231at2759"/>
<dbReference type="AlphaFoldDB" id="A0A8H5B8R1"/>
<proteinExistence type="predicted"/>
<dbReference type="EMBL" id="JAACJJ010000030">
    <property type="protein sequence ID" value="KAF5318874.1"/>
    <property type="molecule type" value="Genomic_DNA"/>
</dbReference>